<feature type="compositionally biased region" description="Gly residues" evidence="1">
    <location>
        <begin position="533"/>
        <end position="542"/>
    </location>
</feature>
<evidence type="ECO:0000259" key="2">
    <source>
        <dbReference type="Pfam" id="PF00078"/>
    </source>
</evidence>
<dbReference type="PANTHER" id="PTHR33050">
    <property type="entry name" value="REVERSE TRANSCRIPTASE DOMAIN-CONTAINING PROTEIN"/>
    <property type="match status" value="1"/>
</dbReference>
<feature type="region of interest" description="Disordered" evidence="1">
    <location>
        <begin position="132"/>
        <end position="155"/>
    </location>
</feature>
<proteinExistence type="predicted"/>
<dbReference type="SUPFAM" id="SSF56672">
    <property type="entry name" value="DNA/RNA polymerases"/>
    <property type="match status" value="1"/>
</dbReference>
<feature type="domain" description="Reverse transcriptase" evidence="2">
    <location>
        <begin position="1218"/>
        <end position="1333"/>
    </location>
</feature>
<dbReference type="Proteomes" id="UP000626109">
    <property type="component" value="Unassembled WGS sequence"/>
</dbReference>
<feature type="region of interest" description="Disordered" evidence="1">
    <location>
        <begin position="263"/>
        <end position="296"/>
    </location>
</feature>
<gene>
    <name evidence="3" type="ORF">PGLA2088_LOCUS19781</name>
</gene>
<feature type="compositionally biased region" description="Low complexity" evidence="1">
    <location>
        <begin position="690"/>
        <end position="699"/>
    </location>
</feature>
<accession>A0A813J8R0</accession>
<feature type="region of interest" description="Disordered" evidence="1">
    <location>
        <begin position="612"/>
        <end position="638"/>
    </location>
</feature>
<feature type="region of interest" description="Disordered" evidence="1">
    <location>
        <begin position="527"/>
        <end position="560"/>
    </location>
</feature>
<dbReference type="Gene3D" id="3.10.10.10">
    <property type="entry name" value="HIV Type 1 Reverse Transcriptase, subunit A, domain 1"/>
    <property type="match status" value="1"/>
</dbReference>
<feature type="compositionally biased region" description="Low complexity" evidence="1">
    <location>
        <begin position="719"/>
        <end position="730"/>
    </location>
</feature>
<reference evidence="3" key="1">
    <citation type="submission" date="2021-02" db="EMBL/GenBank/DDBJ databases">
        <authorList>
            <person name="Dougan E. K."/>
            <person name="Rhodes N."/>
            <person name="Thang M."/>
            <person name="Chan C."/>
        </authorList>
    </citation>
    <scope>NUCLEOTIDE SEQUENCE</scope>
</reference>
<dbReference type="PANTHER" id="PTHR33050:SF7">
    <property type="entry name" value="RIBONUCLEASE H"/>
    <property type="match status" value="1"/>
</dbReference>
<evidence type="ECO:0000313" key="4">
    <source>
        <dbReference type="Proteomes" id="UP000626109"/>
    </source>
</evidence>
<dbReference type="Pfam" id="PF00078">
    <property type="entry name" value="RVT_1"/>
    <property type="match status" value="1"/>
</dbReference>
<dbReference type="InterPro" id="IPR043128">
    <property type="entry name" value="Rev_trsase/Diguanyl_cyclase"/>
</dbReference>
<dbReference type="Gene3D" id="3.30.70.270">
    <property type="match status" value="1"/>
</dbReference>
<dbReference type="EMBL" id="CAJNNW010025213">
    <property type="protein sequence ID" value="CAE8676236.1"/>
    <property type="molecule type" value="Genomic_DNA"/>
</dbReference>
<evidence type="ECO:0000256" key="1">
    <source>
        <dbReference type="SAM" id="MobiDB-lite"/>
    </source>
</evidence>
<sequence>MAGGALWVPGSEENLVVLRGPQPRWAGARLAGLLLLAFLLGVAFRPCVRCVYRGVLACSRRLRPAFAVVNRVLSGCAWLVRRSRVEPTSSVSAQAPVSSWERLLIAALRLVSRRRRVSLAFKHLGESFSLRHAEGSRPSQARLKQRRTTTPTAKASAERLSLLEEGPAAELNTLNDLAAIYDWAGVDGELRGTLASALGMPTKIRDMVFVNRATWDLTVGAITLSGATATDPRVPVPPVHQGRVEVVRRVCLLHCGMPVDTPGSSFASSSSGAGGTPSVAGPQPAASDPGSPAGRKLRLSSVVDQTLDADVVPLGQQAIQAMFTDYETKFGAEPHPDVEPTGDQLSALSQLTKSGSVPYADFSAFGPYGQRLLRKLVFVSFSLSPAGDWQRRELPGPPDFETWWRCWRVYKVALLLLDVADPERLEAYGEHIRGLHNTYVDSWFLVYQADVRMRSEHFERLRRRLAAKPEWNYRGARPWNAVFAQAVRESEFWATEVKEPAIRWEARGRQQMRPAATGSVPSIVLREHENQPGGHGGGGAGGNKKSRAKRKHSGEDLSSSFDEQAGVYKLNRKGLEICRLFNDGRCGSGKPQSKCTGAPARSHQCNKCLGPHAAGSSGQDAEPAAVPAAPPAKRPKSAPFSTFPPVSYSEGEFFLLSPSRHQASTAASSSSARPAAKGSKGKDPTGPPKSSSQASGAASKFVPAVPTSKRLSTPLNKFSPSPKVSVPTPKQGRDDRVVLPWTGGAYGCWDILPAQDTKRFRVLRLFSGPSSRSDGLAAELFKRGWNTCDVDIVATPACDVLDDAVWSAIMQDIRAGLYELVLAGTPCGTFSSLRGQGDGPRPLRSFENQEGLDQSALSSHEWLELQQANLMVWRSAEALSTMYHLGKAFILENPAPWPGCVPLFRTEAMRNVARLQGVRFVEFHQCPFGAETTKPTRLLHFGVDLATLGESKCNHPARDWTDSTGRPFLPSCSRETSGSLQERASRALAAYPGELNSELANRISCMWNLRDRIRREAELAAKANAPVFPQLQKPWAKEQRESRREQREKENHLYLGGMRNPRSALRRLPRARRLGAAVGLLLDKAVEVGATRRTTQMPFLALGFSKEPRWVLPGTFLTRFFFPPFAPTTWATTNQIFGTSNWSNYSSAVDSPDEVEKLLDKARRLGFCSRFPNMEAACDFFGRKPLLNKLGLIAKLMGDGATKFRLIWDLKADRFVSLLGVDISDAFRNIPVHRQEQAFSASAFHHQGALLLCIFHVLVFGARSSPTVWGRYAAWLGRTVAAVTEGRVEIQVYVDDPVLAAVGTAAERRLCLTKALLWMSISGFPIAWRKASGGAAVEWAGAHIEVFDEFIRVTVPKSKILKLLAATNDILSRSVVGRRVLRSYAGSMSFIAGLVSPLRPFLSSLWAVLGSKSEPDGKRRVKFAKGLIHVKRIRCALELFAAFFHGESGGLLREYRPRTLCNVFIATDASPWGYGGILVVSDRFPLGLAVRVKSDSRGALGAILKLCSPSPLLNTVVREIALDLSSGSYDISVLEHIPGVTNYFPDALSRQPPCPDPKPFPVELATANRALIPARTSEYWRAGKH</sequence>
<dbReference type="InterPro" id="IPR000477">
    <property type="entry name" value="RT_dom"/>
</dbReference>
<feature type="region of interest" description="Disordered" evidence="1">
    <location>
        <begin position="659"/>
        <end position="735"/>
    </location>
</feature>
<organism evidence="3 4">
    <name type="scientific">Polarella glacialis</name>
    <name type="common">Dinoflagellate</name>
    <dbReference type="NCBI Taxonomy" id="89957"/>
    <lineage>
        <taxon>Eukaryota</taxon>
        <taxon>Sar</taxon>
        <taxon>Alveolata</taxon>
        <taxon>Dinophyceae</taxon>
        <taxon>Suessiales</taxon>
        <taxon>Suessiaceae</taxon>
        <taxon>Polarella</taxon>
    </lineage>
</organism>
<feature type="compositionally biased region" description="Polar residues" evidence="1">
    <location>
        <begin position="709"/>
        <end position="718"/>
    </location>
</feature>
<evidence type="ECO:0000313" key="3">
    <source>
        <dbReference type="EMBL" id="CAE8676236.1"/>
    </source>
</evidence>
<protein>
    <recommendedName>
        <fullName evidence="2">Reverse transcriptase domain-containing protein</fullName>
    </recommendedName>
</protein>
<comment type="caution">
    <text evidence="3">The sequence shown here is derived from an EMBL/GenBank/DDBJ whole genome shotgun (WGS) entry which is preliminary data.</text>
</comment>
<feature type="compositionally biased region" description="Low complexity" evidence="1">
    <location>
        <begin position="663"/>
        <end position="678"/>
    </location>
</feature>
<dbReference type="InterPro" id="IPR043502">
    <property type="entry name" value="DNA/RNA_pol_sf"/>
</dbReference>
<name>A0A813J8R0_POLGL</name>
<feature type="compositionally biased region" description="Low complexity" evidence="1">
    <location>
        <begin position="263"/>
        <end position="282"/>
    </location>
</feature>
<dbReference type="InterPro" id="IPR052055">
    <property type="entry name" value="Hepadnavirus_pol/RT"/>
</dbReference>